<reference evidence="1 2" key="5">
    <citation type="journal article" date="2011" name="ISME J.">
        <title>Dual transcriptional profiling of a bacterial/fungal confrontation: Collimonas fungivorans versus Aspergillus niger.</title>
        <authorList>
            <person name="Mela F."/>
            <person name="Fritsche K."/>
            <person name="de Boer W."/>
            <person name="van Veen J.A."/>
            <person name="de Graaff L.H."/>
            <person name="van den Berg M."/>
            <person name="Leveau J.H."/>
        </authorList>
    </citation>
    <scope>NUCLEOTIDE SEQUENCE [LARGE SCALE GENOMIC DNA]</scope>
    <source>
        <strain evidence="1 2">Ter331</strain>
    </source>
</reference>
<dbReference type="STRING" id="1005048.CFU_3132"/>
<dbReference type="EMBL" id="CP002745">
    <property type="protein sequence ID" value="AEK62957.1"/>
    <property type="molecule type" value="Genomic_DNA"/>
</dbReference>
<evidence type="ECO:0000313" key="1">
    <source>
        <dbReference type="EMBL" id="AEK62957.1"/>
    </source>
</evidence>
<reference evidence="1 2" key="2">
    <citation type="journal article" date="2006" name="J. Microbiol. Methods">
        <title>Genomic flank-sequencing of plasposon insertion sites for rapid identification of functional genes.</title>
        <authorList>
            <person name="Leveau J.H."/>
            <person name="Gerards S."/>
            <person name="Fritsche K."/>
            <person name="Zondag G."/>
            <person name="van Veen J.A."/>
        </authorList>
    </citation>
    <scope>NUCLEOTIDE SEQUENCE [LARGE SCALE GENOMIC DNA]</scope>
    <source>
        <strain evidence="1 2">Ter331</strain>
    </source>
</reference>
<dbReference type="Proteomes" id="UP000008392">
    <property type="component" value="Chromosome"/>
</dbReference>
<gene>
    <name evidence="1" type="ordered locus">CFU_3132</name>
</gene>
<evidence type="ECO:0000313" key="2">
    <source>
        <dbReference type="Proteomes" id="UP000008392"/>
    </source>
</evidence>
<dbReference type="AlphaFoldDB" id="G0ACT3"/>
<accession>G0ACT3</accession>
<keyword evidence="2" id="KW-1185">Reference proteome</keyword>
<name>G0ACT3_COLFT</name>
<proteinExistence type="predicted"/>
<protein>
    <submittedName>
        <fullName evidence="1">Uncharacterized protein</fullName>
    </submittedName>
</protein>
<dbReference type="HOGENOM" id="CLU_3307946_0_0_4"/>
<organism evidence="1 2">
    <name type="scientific">Collimonas fungivorans (strain Ter331)</name>
    <dbReference type="NCBI Taxonomy" id="1005048"/>
    <lineage>
        <taxon>Bacteria</taxon>
        <taxon>Pseudomonadati</taxon>
        <taxon>Pseudomonadota</taxon>
        <taxon>Betaproteobacteria</taxon>
        <taxon>Burkholderiales</taxon>
        <taxon>Oxalobacteraceae</taxon>
        <taxon>Collimonas</taxon>
    </lineage>
</organism>
<reference evidence="1 2" key="3">
    <citation type="journal article" date="2008" name="FEMS Microbiol. Ecol.">
        <title>Identification and characterization of genes underlying chitinolysis in Collimonas fungivorans Ter331.</title>
        <authorList>
            <person name="Fritsche K."/>
            <person name="de Boer W."/>
            <person name="Gerards S."/>
            <person name="van den Berg M."/>
            <person name="van Veen J.A."/>
            <person name="Leveau J.H."/>
        </authorList>
    </citation>
    <scope>NUCLEOTIDE SEQUENCE [LARGE SCALE GENOMIC DNA]</scope>
    <source>
        <strain evidence="1 2">Ter331</strain>
    </source>
</reference>
<reference evidence="1 2" key="1">
    <citation type="journal article" date="2004" name="Environ. Microbiol.">
        <title>Phylogeny-function analysis of (meta)genomic libraries: screening for expression of ribosomal RNA genes by large-insert library fluorescent in situ hybridization (LIL-FISH).</title>
        <authorList>
            <person name="Leveau J.H."/>
            <person name="Gerards S."/>
            <person name="de Boer W."/>
            <person name="van Veen J.A."/>
        </authorList>
    </citation>
    <scope>NUCLEOTIDE SEQUENCE [LARGE SCALE GENOMIC DNA]</scope>
    <source>
        <strain evidence="1 2">Ter331</strain>
    </source>
</reference>
<sequence length="39" mass="4327">MPDSWNPAPGLAFAPIVIYTITTNKGIWNEPDLTREIAI</sequence>
<reference evidence="1 2" key="4">
    <citation type="journal article" date="2010" name="Environ. Microbiol.">
        <title>The bacterial genus Collimonas: mycophagy, weathering and other adaptive solutions to life in oligotrophic soil environments.</title>
        <authorList>
            <person name="Leveau J.H."/>
            <person name="Uroz S."/>
            <person name="de Boer W."/>
        </authorList>
    </citation>
    <scope>NUCLEOTIDE SEQUENCE [LARGE SCALE GENOMIC DNA]</scope>
    <source>
        <strain evidence="1 2">Ter331</strain>
    </source>
</reference>
<dbReference type="KEGG" id="cfu:CFU_3132"/>
<reference evidence="2" key="6">
    <citation type="submission" date="2011-05" db="EMBL/GenBank/DDBJ databases">
        <title>Complete sequence of Collimonas fungivorans Ter331.</title>
        <authorList>
            <person name="Leveau J.H."/>
        </authorList>
    </citation>
    <scope>NUCLEOTIDE SEQUENCE [LARGE SCALE GENOMIC DNA]</scope>
    <source>
        <strain evidence="2">Ter331</strain>
    </source>
</reference>